<keyword evidence="5" id="KW-0812">Transmembrane</keyword>
<evidence type="ECO:0000256" key="4">
    <source>
        <dbReference type="SAM" id="MobiDB-lite"/>
    </source>
</evidence>
<evidence type="ECO:0000313" key="7">
    <source>
        <dbReference type="Proteomes" id="UP000004394"/>
    </source>
</evidence>
<dbReference type="Proteomes" id="UP000004394">
    <property type="component" value="Unassembled WGS sequence"/>
</dbReference>
<dbReference type="Gene3D" id="1.25.40.10">
    <property type="entry name" value="Tetratricopeptide repeat domain"/>
    <property type="match status" value="1"/>
</dbReference>
<dbReference type="eggNOG" id="COG0457">
    <property type="taxonomic scope" value="Bacteria"/>
</dbReference>
<keyword evidence="7" id="KW-1185">Reference proteome</keyword>
<evidence type="ECO:0000256" key="3">
    <source>
        <dbReference type="PROSITE-ProRule" id="PRU00339"/>
    </source>
</evidence>
<name>E0NQN0_9BACT</name>
<dbReference type="RefSeq" id="WP_006948243.1">
    <property type="nucleotide sequence ID" value="NZ_BAJI01000001.1"/>
</dbReference>
<reference evidence="6" key="1">
    <citation type="submission" date="2010-07" db="EMBL/GenBank/DDBJ databases">
        <authorList>
            <person name="Muzny D."/>
            <person name="Qin X."/>
            <person name="Deng J."/>
            <person name="Jiang H."/>
            <person name="Liu Y."/>
            <person name="Qu J."/>
            <person name="Song X.-Z."/>
            <person name="Zhang L."/>
            <person name="Thornton R."/>
            <person name="Coyle M."/>
            <person name="Francisco L."/>
            <person name="Jackson L."/>
            <person name="Javaid M."/>
            <person name="Korchina V."/>
            <person name="Kovar C."/>
            <person name="Mata R."/>
            <person name="Mathew T."/>
            <person name="Ngo R."/>
            <person name="Nguyen L."/>
            <person name="Nguyen N."/>
            <person name="Okwuonu G."/>
            <person name="Ongeri F."/>
            <person name="Pham C."/>
            <person name="Simmons D."/>
            <person name="Wilczek-Boney K."/>
            <person name="Hale W."/>
            <person name="Jakkamsetti A."/>
            <person name="Pham P."/>
            <person name="Ruth R."/>
            <person name="San Lucas F."/>
            <person name="Warren J."/>
            <person name="Zhang J."/>
            <person name="Zhao Z."/>
            <person name="Zhou C."/>
            <person name="Zhu D."/>
            <person name="Lee S."/>
            <person name="Bess C."/>
            <person name="Blankenburg K."/>
            <person name="Forbes L."/>
            <person name="Fu Q."/>
            <person name="Gubbala S."/>
            <person name="Hirani K."/>
            <person name="Jayaseelan J.C."/>
            <person name="Lara F."/>
            <person name="Munidasa M."/>
            <person name="Palculict T."/>
            <person name="Patil S."/>
            <person name="Pu L.-L."/>
            <person name="Saada N."/>
            <person name="Tang L."/>
            <person name="Weissenberger G."/>
            <person name="Zhu Y."/>
            <person name="Hemphill L."/>
            <person name="Shang Y."/>
            <person name="Youmans B."/>
            <person name="Ayvaz T."/>
            <person name="Ross M."/>
            <person name="Santibanez J."/>
            <person name="Aqrawi P."/>
            <person name="Gross S."/>
            <person name="Joshi V."/>
            <person name="Fowler G."/>
            <person name="Nazareth L."/>
            <person name="Reid J."/>
            <person name="Worley K."/>
            <person name="Petrosino J."/>
            <person name="Highlander S."/>
            <person name="Gibbs R."/>
        </authorList>
    </citation>
    <scope>NUCLEOTIDE SEQUENCE [LARGE SCALE GENOMIC DNA]</scope>
    <source>
        <strain evidence="6">DSM 16973</strain>
    </source>
</reference>
<feature type="repeat" description="TPR" evidence="3">
    <location>
        <begin position="197"/>
        <end position="230"/>
    </location>
</feature>
<protein>
    <submittedName>
        <fullName evidence="6">Tetratricopeptide repeat protein</fullName>
    </submittedName>
</protein>
<evidence type="ECO:0000256" key="1">
    <source>
        <dbReference type="ARBA" id="ARBA00022737"/>
    </source>
</evidence>
<keyword evidence="5" id="KW-1133">Transmembrane helix</keyword>
<sequence>MKRNDIHDHGITIYVGEVCDGFPECRDMSAKCATRQDERQTMPSKSSPRLPECREVPAKCATRQNECQTMPAKTSPRLPECREVSAKYATRAKRIRIASLSRTYTLYIYITLLLIMGGISAHAQSDRQFIRNGNQLYHERNYAKAEVEYRKALDKNHNNTHAAYNLGCALMMQKKDSVAIQQFENAAKAEPNKLRRAQSYHNIGVVCQQHRMYAEAIAAYKNALRNNPSDNETRYNLALCKRLLKQQPQNKQNQQNKQNDKNKNQQNGNNKNQPEKDENKKDKSNPQQPKEQMSKENAEQLLNAAMQEEKATQQRLKKAMQQPRTRKLEKNW</sequence>
<dbReference type="HOGENOM" id="CLU_072309_0_1_10"/>
<evidence type="ECO:0000313" key="6">
    <source>
        <dbReference type="EMBL" id="EFM02604.1"/>
    </source>
</evidence>
<evidence type="ECO:0000256" key="2">
    <source>
        <dbReference type="ARBA" id="ARBA00022803"/>
    </source>
</evidence>
<dbReference type="PANTHER" id="PTHR44858">
    <property type="entry name" value="TETRATRICOPEPTIDE REPEAT PROTEIN 6"/>
    <property type="match status" value="1"/>
</dbReference>
<comment type="caution">
    <text evidence="6">The sequence shown here is derived from an EMBL/GenBank/DDBJ whole genome shotgun (WGS) entry which is preliminary data.</text>
</comment>
<dbReference type="Pfam" id="PF13432">
    <property type="entry name" value="TPR_16"/>
    <property type="match status" value="1"/>
</dbReference>
<dbReference type="PROSITE" id="PS50005">
    <property type="entry name" value="TPR"/>
    <property type="match status" value="2"/>
</dbReference>
<gene>
    <name evidence="6" type="primary">batC</name>
    <name evidence="6" type="ORF">HMPREF0658_0481</name>
</gene>
<dbReference type="STRING" id="862515.HMPREF0658_0481"/>
<feature type="compositionally biased region" description="Basic and acidic residues" evidence="4">
    <location>
        <begin position="273"/>
        <end position="284"/>
    </location>
</feature>
<dbReference type="InterPro" id="IPR019734">
    <property type="entry name" value="TPR_rpt"/>
</dbReference>
<feature type="compositionally biased region" description="Low complexity" evidence="4">
    <location>
        <begin position="247"/>
        <end position="257"/>
    </location>
</feature>
<organism evidence="6 7">
    <name type="scientific">Hoylesella marshii DSM 16973 = JCM 13450</name>
    <dbReference type="NCBI Taxonomy" id="862515"/>
    <lineage>
        <taxon>Bacteria</taxon>
        <taxon>Pseudomonadati</taxon>
        <taxon>Bacteroidota</taxon>
        <taxon>Bacteroidia</taxon>
        <taxon>Bacteroidales</taxon>
        <taxon>Prevotellaceae</taxon>
        <taxon>Hoylesella</taxon>
    </lineage>
</organism>
<dbReference type="InterPro" id="IPR013105">
    <property type="entry name" value="TPR_2"/>
</dbReference>
<evidence type="ECO:0000256" key="5">
    <source>
        <dbReference type="SAM" id="Phobius"/>
    </source>
</evidence>
<dbReference type="InterPro" id="IPR011990">
    <property type="entry name" value="TPR-like_helical_dom_sf"/>
</dbReference>
<feature type="region of interest" description="Disordered" evidence="4">
    <location>
        <begin position="247"/>
        <end position="332"/>
    </location>
</feature>
<dbReference type="Pfam" id="PF07719">
    <property type="entry name" value="TPR_2"/>
    <property type="match status" value="1"/>
</dbReference>
<dbReference type="SUPFAM" id="SSF48452">
    <property type="entry name" value="TPR-like"/>
    <property type="match status" value="1"/>
</dbReference>
<dbReference type="SMART" id="SM00028">
    <property type="entry name" value="TPR"/>
    <property type="match status" value="3"/>
</dbReference>
<keyword evidence="5" id="KW-0472">Membrane</keyword>
<dbReference type="InterPro" id="IPR050498">
    <property type="entry name" value="Ycf3"/>
</dbReference>
<dbReference type="AlphaFoldDB" id="E0NQN0"/>
<feature type="transmembrane region" description="Helical" evidence="5">
    <location>
        <begin position="104"/>
        <end position="123"/>
    </location>
</feature>
<accession>E0NQN0</accession>
<keyword evidence="2 3" id="KW-0802">TPR repeat</keyword>
<proteinExistence type="predicted"/>
<dbReference type="EMBL" id="AEEI01000020">
    <property type="protein sequence ID" value="EFM02604.1"/>
    <property type="molecule type" value="Genomic_DNA"/>
</dbReference>
<dbReference type="OrthoDB" id="1525165at2"/>
<keyword evidence="1" id="KW-0677">Repeat</keyword>
<feature type="repeat" description="TPR" evidence="3">
    <location>
        <begin position="160"/>
        <end position="193"/>
    </location>
</feature>
<dbReference type="PANTHER" id="PTHR44858:SF1">
    <property type="entry name" value="UDP-N-ACETYLGLUCOSAMINE--PEPTIDE N-ACETYLGLUCOSAMINYLTRANSFERASE SPINDLY-RELATED"/>
    <property type="match status" value="1"/>
</dbReference>